<dbReference type="PANTHER" id="PTHR43000">
    <property type="entry name" value="DTDP-D-GLUCOSE 4,6-DEHYDRATASE-RELATED"/>
    <property type="match status" value="1"/>
</dbReference>
<evidence type="ECO:0000256" key="1">
    <source>
        <dbReference type="ARBA" id="ARBA00007637"/>
    </source>
</evidence>
<feature type="domain" description="NAD-dependent epimerase/dehydratase" evidence="2">
    <location>
        <begin position="5"/>
        <end position="238"/>
    </location>
</feature>
<dbReference type="RefSeq" id="WP_042503259.1">
    <property type="nucleotide sequence ID" value="NZ_BBNQ01000002.1"/>
</dbReference>
<accession>A0A090V9J8</accession>
<dbReference type="Proteomes" id="UP000029644">
    <property type="component" value="Unassembled WGS sequence"/>
</dbReference>
<organism evidence="3 4">
    <name type="scientific">Algibacter lectus</name>
    <dbReference type="NCBI Taxonomy" id="221126"/>
    <lineage>
        <taxon>Bacteria</taxon>
        <taxon>Pseudomonadati</taxon>
        <taxon>Bacteroidota</taxon>
        <taxon>Flavobacteriia</taxon>
        <taxon>Flavobacteriales</taxon>
        <taxon>Flavobacteriaceae</taxon>
        <taxon>Algibacter</taxon>
    </lineage>
</organism>
<dbReference type="InterPro" id="IPR036291">
    <property type="entry name" value="NAD(P)-bd_dom_sf"/>
</dbReference>
<name>A0A090V9J8_9FLAO</name>
<comment type="caution">
    <text evidence="3">The sequence shown here is derived from an EMBL/GenBank/DDBJ whole genome shotgun (WGS) entry which is preliminary data.</text>
</comment>
<dbReference type="SUPFAM" id="SSF51735">
    <property type="entry name" value="NAD(P)-binding Rossmann-fold domains"/>
    <property type="match status" value="1"/>
</dbReference>
<sequence length="308" mass="34558">MTTYLITGGAGNVGSTLAKHLASDKSNTIIIVDNLSTGSLNKVPKLDNIKFIKANVNTYNDIAPVFARYDFDYVFHYAAMVGVKRTLENPMSVLEDIEGIKNVLSLSKNCGVKRVFYSSSSEVYGEPFEIPQNENTTPLNSRLPYAIVKNVGEAFFKSYYQEYGLEYTIFRFFNTYGPNQSEDFVLPRFLKLALQDKDINIYGDGLQTRSFCYVDDNVETCIKAITDKSCINEVLNVGSDLEQTILSLAQTIIKLTNSKSNIVHLPALEEGDMARRCPDTSKMKKVLGRDLMLLEEGVLKLVKHYSKL</sequence>
<dbReference type="GO" id="GO:0008460">
    <property type="term" value="F:dTDP-glucose 4,6-dehydratase activity"/>
    <property type="evidence" value="ECO:0007669"/>
    <property type="project" value="UniProtKB-EC"/>
</dbReference>
<dbReference type="EC" id="4.2.1.46" evidence="3"/>
<keyword evidence="3" id="KW-0456">Lyase</keyword>
<dbReference type="EMBL" id="BBNQ01000002">
    <property type="protein sequence ID" value="GAL61485.1"/>
    <property type="molecule type" value="Genomic_DNA"/>
</dbReference>
<dbReference type="Pfam" id="PF01370">
    <property type="entry name" value="Epimerase"/>
    <property type="match status" value="1"/>
</dbReference>
<evidence type="ECO:0000313" key="4">
    <source>
        <dbReference type="Proteomes" id="UP000029644"/>
    </source>
</evidence>
<comment type="similarity">
    <text evidence="1">Belongs to the NAD(P)-dependent epimerase/dehydratase family.</text>
</comment>
<evidence type="ECO:0000259" key="2">
    <source>
        <dbReference type="Pfam" id="PF01370"/>
    </source>
</evidence>
<proteinExistence type="inferred from homology"/>
<reference evidence="3 4" key="1">
    <citation type="journal article" date="2014" name="Genome Announc.">
        <title>Draft Genome Sequences of Marine Flavobacterium Algibacter lectus Strains SS8 and NR4.</title>
        <authorList>
            <person name="Takatani N."/>
            <person name="Nakanishi M."/>
            <person name="Meirelles P."/>
            <person name="Mino S."/>
            <person name="Suda W."/>
            <person name="Oshima K."/>
            <person name="Hattori M."/>
            <person name="Ohkuma M."/>
            <person name="Hosokawa M."/>
            <person name="Miyashita K."/>
            <person name="Thompson F.L."/>
            <person name="Niwa A."/>
            <person name="Sawabe T."/>
            <person name="Sawabe T."/>
        </authorList>
    </citation>
    <scope>NUCLEOTIDE SEQUENCE [LARGE SCALE GENOMIC DNA]</scope>
    <source>
        <strain evidence="3 4">JCM 19300</strain>
    </source>
</reference>
<dbReference type="OrthoDB" id="9801785at2"/>
<gene>
    <name evidence="3" type="ORF">JCM19300_4431</name>
</gene>
<dbReference type="InterPro" id="IPR001509">
    <property type="entry name" value="Epimerase_deHydtase"/>
</dbReference>
<dbReference type="AlphaFoldDB" id="A0A090V9J8"/>
<evidence type="ECO:0000313" key="3">
    <source>
        <dbReference type="EMBL" id="GAL61485.1"/>
    </source>
</evidence>
<protein>
    <submittedName>
        <fullName evidence="3">dTDP-glucose 4,6-dehydratase</fullName>
        <ecNumber evidence="3">4.2.1.46</ecNumber>
    </submittedName>
</protein>
<dbReference type="Gene3D" id="3.40.50.720">
    <property type="entry name" value="NAD(P)-binding Rossmann-like Domain"/>
    <property type="match status" value="1"/>
</dbReference>